<protein>
    <recommendedName>
        <fullName evidence="1">DUF6881 domain-containing protein</fullName>
    </recommendedName>
</protein>
<dbReference type="KEGG" id="plut:EI981_04745"/>
<evidence type="ECO:0000313" key="3">
    <source>
        <dbReference type="Proteomes" id="UP000270678"/>
    </source>
</evidence>
<evidence type="ECO:0000259" key="1">
    <source>
        <dbReference type="Pfam" id="PF21812"/>
    </source>
</evidence>
<dbReference type="AlphaFoldDB" id="A0A3S9UUK2"/>
<sequence length="110" mass="12941">MRYIAVEWLWYRFPDRYEINDSLPVKIYSEINELGEEIRKIEFFLNGKVGFASSEISYCEVEQTETELSDQVIPELDVIDESGGTTDFVIGITKEYFEQIWQVIVDTIKK</sequence>
<accession>A0A3S9UUK2</accession>
<proteinExistence type="predicted"/>
<dbReference type="RefSeq" id="WP_126995881.1">
    <property type="nucleotide sequence ID" value="NZ_CP034346.1"/>
</dbReference>
<organism evidence="2 3">
    <name type="scientific">Paenibacillus lutimineralis</name>
    <dbReference type="NCBI Taxonomy" id="2707005"/>
    <lineage>
        <taxon>Bacteria</taxon>
        <taxon>Bacillati</taxon>
        <taxon>Bacillota</taxon>
        <taxon>Bacilli</taxon>
        <taxon>Bacillales</taxon>
        <taxon>Paenibacillaceae</taxon>
        <taxon>Paenibacillus</taxon>
    </lineage>
</organism>
<gene>
    <name evidence="2" type="ORF">EI981_04745</name>
</gene>
<evidence type="ECO:0000313" key="2">
    <source>
        <dbReference type="EMBL" id="AZS13827.1"/>
    </source>
</evidence>
<dbReference type="Pfam" id="PF21812">
    <property type="entry name" value="DUF6881"/>
    <property type="match status" value="1"/>
</dbReference>
<keyword evidence="3" id="KW-1185">Reference proteome</keyword>
<dbReference type="OrthoDB" id="288554at2"/>
<feature type="domain" description="DUF6881" evidence="1">
    <location>
        <begin position="3"/>
        <end position="103"/>
    </location>
</feature>
<dbReference type="Proteomes" id="UP000270678">
    <property type="component" value="Chromosome"/>
</dbReference>
<dbReference type="InterPro" id="IPR049248">
    <property type="entry name" value="DUF6881"/>
</dbReference>
<reference evidence="3" key="1">
    <citation type="submission" date="2018-12" db="EMBL/GenBank/DDBJ databases">
        <title>Complete genome sequence of Paenibacillus sp. MBLB1234.</title>
        <authorList>
            <person name="Nam Y.-D."/>
            <person name="Kang J."/>
            <person name="Chung W.-H."/>
            <person name="Park Y.S."/>
        </authorList>
    </citation>
    <scope>NUCLEOTIDE SEQUENCE [LARGE SCALE GENOMIC DNA]</scope>
    <source>
        <strain evidence="3">MBLB1234</strain>
    </source>
</reference>
<dbReference type="EMBL" id="CP034346">
    <property type="protein sequence ID" value="AZS13827.1"/>
    <property type="molecule type" value="Genomic_DNA"/>
</dbReference>
<name>A0A3S9UUK2_9BACL</name>